<feature type="compositionally biased region" description="Basic and acidic residues" evidence="2">
    <location>
        <begin position="551"/>
        <end position="561"/>
    </location>
</feature>
<keyword evidence="3" id="KW-0472">Membrane</keyword>
<dbReference type="EMBL" id="CAJNJA010023531">
    <property type="protein sequence ID" value="CAE7512454.1"/>
    <property type="molecule type" value="Genomic_DNA"/>
</dbReference>
<protein>
    <recommendedName>
        <fullName evidence="4">PDZ domain-containing protein</fullName>
    </recommendedName>
</protein>
<dbReference type="InterPro" id="IPR001623">
    <property type="entry name" value="DnaJ_domain"/>
</dbReference>
<feature type="region of interest" description="Disordered" evidence="2">
    <location>
        <begin position="64"/>
        <end position="96"/>
    </location>
</feature>
<dbReference type="PROSITE" id="PS50106">
    <property type="entry name" value="PDZ"/>
    <property type="match status" value="1"/>
</dbReference>
<feature type="compositionally biased region" description="Basic residues" evidence="2">
    <location>
        <begin position="562"/>
        <end position="572"/>
    </location>
</feature>
<feature type="transmembrane region" description="Helical" evidence="3">
    <location>
        <begin position="39"/>
        <end position="61"/>
    </location>
</feature>
<feature type="region of interest" description="Disordered" evidence="2">
    <location>
        <begin position="407"/>
        <end position="572"/>
    </location>
</feature>
<evidence type="ECO:0000259" key="4">
    <source>
        <dbReference type="PROSITE" id="PS50106"/>
    </source>
</evidence>
<comment type="caution">
    <text evidence="5">The sequence shown here is derived from an EMBL/GenBank/DDBJ whole genome shotgun (WGS) entry which is preliminary data.</text>
</comment>
<dbReference type="InterPro" id="IPR036869">
    <property type="entry name" value="J_dom_sf"/>
</dbReference>
<evidence type="ECO:0000313" key="5">
    <source>
        <dbReference type="EMBL" id="CAE7512454.1"/>
    </source>
</evidence>
<feature type="region of interest" description="Disordered" evidence="2">
    <location>
        <begin position="655"/>
        <end position="675"/>
    </location>
</feature>
<feature type="region of interest" description="Disordered" evidence="2">
    <location>
        <begin position="687"/>
        <end position="725"/>
    </location>
</feature>
<keyword evidence="1" id="KW-0175">Coiled coil</keyword>
<dbReference type="CDD" id="cd06257">
    <property type="entry name" value="DnaJ"/>
    <property type="match status" value="1"/>
</dbReference>
<feature type="non-terminal residue" evidence="5">
    <location>
        <position position="1"/>
    </location>
</feature>
<feature type="region of interest" description="Disordered" evidence="2">
    <location>
        <begin position="1655"/>
        <end position="1711"/>
    </location>
</feature>
<feature type="compositionally biased region" description="Basic residues" evidence="2">
    <location>
        <begin position="489"/>
        <end position="506"/>
    </location>
</feature>
<reference evidence="5" key="1">
    <citation type="submission" date="2021-02" db="EMBL/GenBank/DDBJ databases">
        <authorList>
            <person name="Dougan E. K."/>
            <person name="Rhodes N."/>
            <person name="Thang M."/>
            <person name="Chan C."/>
        </authorList>
    </citation>
    <scope>NUCLEOTIDE SEQUENCE</scope>
</reference>
<feature type="compositionally biased region" description="Basic and acidic residues" evidence="2">
    <location>
        <begin position="1483"/>
        <end position="1493"/>
    </location>
</feature>
<evidence type="ECO:0000256" key="1">
    <source>
        <dbReference type="SAM" id="Coils"/>
    </source>
</evidence>
<evidence type="ECO:0000313" key="6">
    <source>
        <dbReference type="Proteomes" id="UP000601435"/>
    </source>
</evidence>
<feature type="compositionally biased region" description="Polar residues" evidence="2">
    <location>
        <begin position="455"/>
        <end position="465"/>
    </location>
</feature>
<keyword evidence="3" id="KW-1133">Transmembrane helix</keyword>
<evidence type="ECO:0000256" key="3">
    <source>
        <dbReference type="SAM" id="Phobius"/>
    </source>
</evidence>
<dbReference type="OrthoDB" id="441953at2759"/>
<feature type="compositionally biased region" description="Basic residues" evidence="2">
    <location>
        <begin position="696"/>
        <end position="713"/>
    </location>
</feature>
<name>A0A812T9R5_9DINO</name>
<sequence length="2597" mass="285584">MGLSDWHEKRIDFLKAGHTMDMETPSLLTLMTGDVSSGVNWLACWTLVAACLIGAAVAWLAKRPNAPSHGGSPPDGAAVRRRKRSEDTAQTFDSDVPEDVSKDYMEITLERSQRSESWGFVWHVQAFEAQRFLIAGLEAKSPAGQLKDRQAQGLRPLRRGDELVSVNGACHFQSMRRHLARAEKVRLQFLKADLVLPLECDSCDCDSPTAATTKPGPESLQRLQRLQARSAPLPFALLSIACPHFRFHEKRKSRRHASTGAEEEGRFSSNSSGSGSEQVSGESKCPSTDWEYMMDNRTGTVGLHGDFHAGGNVVIVAGSQAMALQTGALSAVVGGGLFQAPQLPQLPQLPQVPQLPLPQIPLLPQAHILSKAPAEASGLAVPSVPSVPCLPAQEDYVQGFPTRTVRSGQVAMPQPTSTSLSQGLEVSKLPHESHGSQESHEPTRVPDLPFAQTEVARTSAASLRSGSAPPRSCFLEPEQPNPQKESFGKKRTYRSGKRIRAKRTRAAQRAQVGVPTGHAAQGGEAEAEEGAGEPPSQRPRAGSAPAALRSLELRESSEKGYYKPRRRAGKKVRQRMEHAIARRKEQALMAEAAENCRMVSDDEPEPHEAPVELRPVAKPVAVPHTKPSHGCLKRADSPTSVSTCTTAAATMVSGVASTTTTATTSASAGSERVAPRRSFYARKLHDAPALPTMQAHGRHTAQRPQRRASRTRAPKAGPEPPGASEIVGQRVLLTGLVHAPHFNGHWGYVDGFDPDEQRYIVRVFLGEPGTPPTLCPRLMADIELLGVRDVCKDHLLEFLNSAWWSSLGDAGFEQEDIRPQDDPLKECIFAADGPVTLRFCTPEAASLALSLNGLQYCGRVLQFRRRPGAPPGPILQGSKVQVEDLKKILGFQKEAFAMPQGWQETIWTGDGVLQPLDRWAETLPRSHYDVLGIDRQASKDEILKGFRRQSAAATDLGKLKEALKTLISEDRKTIYDHTPESFLWDAIRAARHDRFQPACFVVRNYERLRKGFVRRIQVLPRHSSHLRREKKVIVARCRGADVCIVASDPQTNHLPSEVWVSGESQQIEELQRLVHKAGEEADGLRASANSAILTVPKPLLDKVPKEGAERENFVKSIRTATGLSLTIVEDRLILAGGSGPQGLAQAIAAVQEKVIWRASVQTDHGTYQAWEYAIWAERRGIPVVPTREPDREEAWHVLSEFQQQLQLPAQTDFPNLVVVVLKSLLDRDVSNTVIKILTSKVVVYEVKQAKEVRTKITCLMMRLWTGKRLVQPLGDFSSDPLLITLWKLATILGATPLQQLLMAPVPGQLLLVLRQAWSQVPDKKAWLPWSTLVPLMGDYLHPLLQQGAQEGQVQMQAEWKSDPHVAAFVSEYIAFHEFKIAEEGVQAISKAWRSVTLQPRQSAPQVVPPPQPAKPPTPPQPPEPPVAKPPSPPQPPQPPKPSAMSVDEQAESEPPPAKPKPKARPRRMAGADGQDNSNNQKRSGTEQHEDAPASKKPATSPTVILKPGPTSPVTLKPASAVAPAPKNPASSSAPAATPPSSGGPQDFEEWLNGFDEGKGKFKSLYLKNLKEQFFEMSQLKECLEGLCNFQDPTKKVSVSDVDAEFWNSLDIKRMGHKIVWLKQLELDCCTFTLIAEISVFCTSSLPFSRKREASPLGALERGRSSPVDAGGDAEMQEAAQAALRAALDRGGTSPEKKAKPEAPSAASAKDKRAFPDAYDISDAAPPPWAQDLQHSLLRLDKGQQDTLEQLHVTHKSLRDKMQTLESRQDAQLERTQAFEARLNALETEVRDLRSRSPSMASGSVSPRNSREGNHDDWQVALGGWYEAKREAIEDEVRAWFSRAECLNELGYVPLFPLKPLFPNTSVKGTLSLIGVAGFGLEGTVARHLGIEVEKELGGVKDVTSDAILVRSGVGLTVSNSCSLKAGEHNPRGDAETVWKDTLEGLDLELSHADPADAIMIGADVNQDLHASFDEFSGVGHLRALIAKYDLVYNKPLGATWSARGCSSEIDFVMIRASRISIAAHKRDDMRDALPSDHSPVFAVLHTPLPLVTRSQRPTTKCGRWLVDSSVLQAFAEEGRPFEPEEFKNLCASHARRLPSLRYKDSEDLKAVIAQRRQETDFQVKAALLQKIRHDRAVAKNDHRIQILEDARGGDRRAISYLRKSAAHASFEVSYIQHRGGESVAAQELKAFYEAKYTSFLPPPTEDSINAMIATHQSVQPARFTQDELEAAIVRCKARTSAGMDGVCYEAIRAYHRGDVQGRLLEFFNGLLFKKFPVPEDPELFAHFPASSETIVAQRATDRHAWRKMLARWPKREALDGLYPRGQDQTCPAAVPVLSAVCKSLKLLERVEPLSKAAVVLPPSFLPRHILEGVRDPQDSAAAKLTRLLHETDLLGKTFTPPKKFPQRTADFHRAQYFTETASAALIALRLKLKGGPFQSSTRLLTRFVNQWCPSLKFTTLTIMLNVNSPPHTDAGNSEVPGMLLALTSNFTGGELWIEHDYGTHTMYRNGVPFKGVQVDIASPFVFSAKRVLHGTCRWEGTRMVLAAYSTANSATNLSQEVSFRLSSLGFALPTRSDEDSFRFEIWGATITRQLRLS</sequence>
<evidence type="ECO:0000256" key="2">
    <source>
        <dbReference type="SAM" id="MobiDB-lite"/>
    </source>
</evidence>
<keyword evidence="3" id="KW-0812">Transmembrane</keyword>
<dbReference type="InterPro" id="IPR001478">
    <property type="entry name" value="PDZ"/>
</dbReference>
<feature type="compositionally biased region" description="Low complexity" evidence="2">
    <location>
        <begin position="1669"/>
        <end position="1693"/>
    </location>
</feature>
<feature type="region of interest" description="Disordered" evidence="2">
    <location>
        <begin position="251"/>
        <end position="288"/>
    </location>
</feature>
<feature type="region of interest" description="Disordered" evidence="2">
    <location>
        <begin position="1399"/>
        <end position="1552"/>
    </location>
</feature>
<dbReference type="Proteomes" id="UP000601435">
    <property type="component" value="Unassembled WGS sequence"/>
</dbReference>
<feature type="compositionally biased region" description="Low complexity" evidence="2">
    <location>
        <begin position="267"/>
        <end position="283"/>
    </location>
</feature>
<feature type="compositionally biased region" description="Pro residues" evidence="2">
    <location>
        <begin position="1406"/>
        <end position="1441"/>
    </location>
</feature>
<organism evidence="5 6">
    <name type="scientific">Symbiodinium necroappetens</name>
    <dbReference type="NCBI Taxonomy" id="1628268"/>
    <lineage>
        <taxon>Eukaryota</taxon>
        <taxon>Sar</taxon>
        <taxon>Alveolata</taxon>
        <taxon>Dinophyceae</taxon>
        <taxon>Suessiales</taxon>
        <taxon>Symbiodiniaceae</taxon>
        <taxon>Symbiodinium</taxon>
    </lineage>
</organism>
<dbReference type="SUPFAM" id="SSF46565">
    <property type="entry name" value="Chaperone J-domain"/>
    <property type="match status" value="1"/>
</dbReference>
<feature type="compositionally biased region" description="Low complexity" evidence="2">
    <location>
        <begin position="507"/>
        <end position="524"/>
    </location>
</feature>
<feature type="compositionally biased region" description="Basic and acidic residues" evidence="2">
    <location>
        <begin position="428"/>
        <end position="444"/>
    </location>
</feature>
<feature type="compositionally biased region" description="Low complexity" evidence="2">
    <location>
        <begin position="655"/>
        <end position="670"/>
    </location>
</feature>
<proteinExistence type="predicted"/>
<feature type="region of interest" description="Disordered" evidence="2">
    <location>
        <begin position="1790"/>
        <end position="1815"/>
    </location>
</feature>
<feature type="compositionally biased region" description="Polar residues" evidence="2">
    <location>
        <begin position="414"/>
        <end position="424"/>
    </location>
</feature>
<feature type="domain" description="PDZ" evidence="4">
    <location>
        <begin position="106"/>
        <end position="193"/>
    </location>
</feature>
<gene>
    <name evidence="5" type="ORF">SNEC2469_LOCUS14639</name>
</gene>
<keyword evidence="6" id="KW-1185">Reference proteome</keyword>
<feature type="coiled-coil region" evidence="1">
    <location>
        <begin position="1060"/>
        <end position="1087"/>
    </location>
</feature>
<feature type="compositionally biased region" description="Polar residues" evidence="2">
    <location>
        <begin position="1795"/>
        <end position="1807"/>
    </location>
</feature>
<accession>A0A812T9R5</accession>
<feature type="compositionally biased region" description="Low complexity" evidence="2">
    <location>
        <begin position="1517"/>
        <end position="1544"/>
    </location>
</feature>